<keyword evidence="4" id="KW-1185">Reference proteome</keyword>
<dbReference type="InterPro" id="IPR040171">
    <property type="entry name" value="USBP1-like"/>
</dbReference>
<feature type="compositionally biased region" description="Low complexity" evidence="2">
    <location>
        <begin position="383"/>
        <end position="392"/>
    </location>
</feature>
<sequence length="1495" mass="162573">MCWQLSMGDRVEYITNTFGTGSDKRISTLELVGFNDVVCHPDGASLRNSSPHETEPNIQVSEVDKLVRAGCTCSEMISMASPKLPAVSSETPPKNNTNDPCRKRSTAVPLSRGHFGSSPSENSLGYSGAEYDSGAQDLSEEPRSLHLLLRSEHPDLYHMFFPAPPHGGSVPTSNLTSPAHQDVHESKKQNPTPLSSGGYHSEPAALLSEAAKWTQATSETSSTTAASTYSPDLVRRLFECANVVHMQHTGRLRSELLDLTHRLQGLQASRDFGLREIQRVKRERDQIRNQLANQAARYEDRLTELHSVIAELRRRLQHVGVNIIREVDEFQEEEDEVEAAESTERHVLNFTQLKKTSDFEVTTQPPTHPPVRDSSADGEDASSDGSTDGDTSIGAVDGDHLDCGDISKSRLQNTVDSLHLSPTSLPHDQCCRLSKSISHFEIDVSMGNRNTAVDYEASLARLRAQLACVTEERDILAQRLNLSADSSSAAQVEPIATEECQNLATSEYPLSNLATDSSSRKLSAGSGRPVMGLSRHLQTKHLQICDPIPFISDTASKNTPEVDRRNVHPRSDPSVEAASGCFKKVATVDNIYDLPEPEWVTQSLRLFGENVSGVTDVTGLKHSANSGFKPAATTAAEQSEIFDQLWLEAEDSVLRGPLSPRALLQFLSSLSKLAPYPRLADVANCAQLTWSRLLATLSCLQSDCLVLQTNLAEVKATADRIQCQMNQIDANWSAALRCASLADACLEVADCLNQLYCTELAIVLYRQNRKMLISGRGCSTLSSSTSSSSFPGRHIKASGGSSNGISKSINQMPSTTGPSLSSTSPYHPYAVYAVPGSVGTESNDVSSLGLSGVHLTLKNLKLYRHQAELVAHSLLDRYDLTDTNPERIYPNTSSTNGGLPSLSRAFSRPPQAPLSPGIFSTINSPLCPNIPSTHSLTNTSLYANSWYVSLGRLGHSAALTTAAHCEQTSLGSCAGSGSLLSKPAGITLLPFSPARNSTKSSGHHSNAVPEMSGGWQTPDSGAGSSGTNEVLQQPTLLHHPFFPAFGCLAPGGCHTEPNPYSTLLDLLPPMWANPLHRNDEHLICVDTDSDSSDSSDAISTAATGSKIPEPVDASDPHALHLSTWTRLEERKLRSLLHYLVYARRLVQSTMADIHMFATNSEEENESRRTCESAKSQEEFGRLLSSSAISSLGKLSLNVLIENSVLLQELCHVKEERADLNARLYLLEKELHANRLALESHMAAEQALRAHLDVLVTEQNYRLQKTDGSAEVDKTVCLRTGQSETSLLRGQVKNLLQALEALRHSTELQQLQSEELVDDLKRANTALIGAFDKAKHKYLTRIRKLEDQIGSISNSTSEKRTVLPKPVSSCVPISTPPDICLASTRCNETMINVHNKSVPQAVRPTTTIRSTNTVNMVPYINSTIPNVPVQGGSLRLSCPDPVQLSRPLPAIPHTQPPKPRQLTPAHIPKAQHTKGNTVFPSNKIPPGNMLPPQRAP</sequence>
<evidence type="ECO:0000313" key="4">
    <source>
        <dbReference type="Proteomes" id="UP000308267"/>
    </source>
</evidence>
<keyword evidence="1" id="KW-0175">Coiled coil</keyword>
<feature type="compositionally biased region" description="Polar residues" evidence="2">
    <location>
        <begin position="995"/>
        <end position="1004"/>
    </location>
</feature>
<feature type="compositionally biased region" description="Polar residues" evidence="2">
    <location>
        <begin position="170"/>
        <end position="179"/>
    </location>
</feature>
<feature type="compositionally biased region" description="Low complexity" evidence="2">
    <location>
        <begin position="1094"/>
        <end position="1103"/>
    </location>
</feature>
<dbReference type="OrthoDB" id="6256369at2759"/>
<feature type="region of interest" description="Disordered" evidence="2">
    <location>
        <begin position="780"/>
        <end position="821"/>
    </location>
</feature>
<feature type="coiled-coil region" evidence="1">
    <location>
        <begin position="277"/>
        <end position="343"/>
    </location>
</feature>
<feature type="compositionally biased region" description="Polar residues" evidence="2">
    <location>
        <begin position="356"/>
        <end position="365"/>
    </location>
</feature>
<feature type="region of interest" description="Disordered" evidence="2">
    <location>
        <begin position="160"/>
        <end position="201"/>
    </location>
</feature>
<dbReference type="Proteomes" id="UP000308267">
    <property type="component" value="Unassembled WGS sequence"/>
</dbReference>
<feature type="region of interest" description="Disordered" evidence="2">
    <location>
        <begin position="1439"/>
        <end position="1495"/>
    </location>
</feature>
<comment type="caution">
    <text evidence="3">The sequence shown here is derived from an EMBL/GenBank/DDBJ whole genome shotgun (WGS) entry which is preliminary data.</text>
</comment>
<feature type="region of interest" description="Disordered" evidence="2">
    <location>
        <begin position="1087"/>
        <end position="1114"/>
    </location>
</feature>
<gene>
    <name evidence="3" type="ORF">CRM22_004298</name>
</gene>
<feature type="compositionally biased region" description="Low complexity" evidence="2">
    <location>
        <begin position="780"/>
        <end position="789"/>
    </location>
</feature>
<feature type="coiled-coil region" evidence="1">
    <location>
        <begin position="452"/>
        <end position="479"/>
    </location>
</feature>
<feature type="region of interest" description="Disordered" evidence="2">
    <location>
        <begin position="83"/>
        <end position="139"/>
    </location>
</feature>
<dbReference type="PANTHER" id="PTHR23347">
    <property type="entry name" value="COLORECTAL MUTANT CANCER PROTEIN MCC PROTEIN -RELATED"/>
    <property type="match status" value="1"/>
</dbReference>
<organism evidence="3 4">
    <name type="scientific">Opisthorchis felineus</name>
    <dbReference type="NCBI Taxonomy" id="147828"/>
    <lineage>
        <taxon>Eukaryota</taxon>
        <taxon>Metazoa</taxon>
        <taxon>Spiralia</taxon>
        <taxon>Lophotrochozoa</taxon>
        <taxon>Platyhelminthes</taxon>
        <taxon>Trematoda</taxon>
        <taxon>Digenea</taxon>
        <taxon>Opisthorchiida</taxon>
        <taxon>Opisthorchiata</taxon>
        <taxon>Opisthorchiidae</taxon>
        <taxon>Opisthorchis</taxon>
    </lineage>
</organism>
<evidence type="ECO:0000256" key="1">
    <source>
        <dbReference type="SAM" id="Coils"/>
    </source>
</evidence>
<dbReference type="STRING" id="147828.A0A4S2M309"/>
<evidence type="ECO:0000256" key="2">
    <source>
        <dbReference type="SAM" id="MobiDB-lite"/>
    </source>
</evidence>
<proteinExistence type="predicted"/>
<feature type="compositionally biased region" description="Low complexity" evidence="2">
    <location>
        <begin position="797"/>
        <end position="821"/>
    </location>
</feature>
<dbReference type="PANTHER" id="PTHR23347:SF6">
    <property type="entry name" value="FI17904P1"/>
    <property type="match status" value="1"/>
</dbReference>
<accession>A0A4S2M309</accession>
<feature type="compositionally biased region" description="Polar residues" evidence="2">
    <location>
        <begin position="88"/>
        <end position="99"/>
    </location>
</feature>
<protein>
    <submittedName>
        <fullName evidence="3">Uncharacterized protein</fullName>
    </submittedName>
</protein>
<name>A0A4S2M309_OPIFE</name>
<reference evidence="3 4" key="1">
    <citation type="journal article" date="2019" name="BMC Genomics">
        <title>New insights from Opisthorchis felineus genome: update on genomics of the epidemiologically important liver flukes.</title>
        <authorList>
            <person name="Ershov N.I."/>
            <person name="Mordvinov V.A."/>
            <person name="Prokhortchouk E.B."/>
            <person name="Pakharukova M.Y."/>
            <person name="Gunbin K.V."/>
            <person name="Ustyantsev K."/>
            <person name="Genaev M.A."/>
            <person name="Blinov A.G."/>
            <person name="Mazur A."/>
            <person name="Boulygina E."/>
            <person name="Tsygankova S."/>
            <person name="Khrameeva E."/>
            <person name="Chekanov N."/>
            <person name="Fan G."/>
            <person name="Xiao A."/>
            <person name="Zhang H."/>
            <person name="Xu X."/>
            <person name="Yang H."/>
            <person name="Solovyev V."/>
            <person name="Lee S.M."/>
            <person name="Liu X."/>
            <person name="Afonnikov D.A."/>
            <person name="Skryabin K.G."/>
        </authorList>
    </citation>
    <scope>NUCLEOTIDE SEQUENCE [LARGE SCALE GENOMIC DNA]</scope>
    <source>
        <strain evidence="3">AK-0245</strain>
        <tissue evidence="3">Whole organism</tissue>
    </source>
</reference>
<dbReference type="EMBL" id="SJOL01006370">
    <property type="protein sequence ID" value="TGZ68318.1"/>
    <property type="molecule type" value="Genomic_DNA"/>
</dbReference>
<evidence type="ECO:0000313" key="3">
    <source>
        <dbReference type="EMBL" id="TGZ68318.1"/>
    </source>
</evidence>
<feature type="region of interest" description="Disordered" evidence="2">
    <location>
        <begin position="555"/>
        <end position="574"/>
    </location>
</feature>
<feature type="region of interest" description="Disordered" evidence="2">
    <location>
        <begin position="995"/>
        <end position="1028"/>
    </location>
</feature>
<feature type="compositionally biased region" description="Basic and acidic residues" evidence="2">
    <location>
        <begin position="560"/>
        <end position="573"/>
    </location>
</feature>
<feature type="region of interest" description="Disordered" evidence="2">
    <location>
        <begin position="356"/>
        <end position="399"/>
    </location>
</feature>